<proteinExistence type="predicted"/>
<dbReference type="EMBL" id="JBGMDY010000003">
    <property type="protein sequence ID" value="KAL2340618.1"/>
    <property type="molecule type" value="Genomic_DNA"/>
</dbReference>
<reference evidence="1 2" key="1">
    <citation type="submission" date="2024-08" db="EMBL/GenBank/DDBJ databases">
        <title>Insights into the chromosomal genome structure of Flemingia macrophylla.</title>
        <authorList>
            <person name="Ding Y."/>
            <person name="Zhao Y."/>
            <person name="Bi W."/>
            <person name="Wu M."/>
            <person name="Zhao G."/>
            <person name="Gong Y."/>
            <person name="Li W."/>
            <person name="Zhang P."/>
        </authorList>
    </citation>
    <scope>NUCLEOTIDE SEQUENCE [LARGE SCALE GENOMIC DNA]</scope>
    <source>
        <strain evidence="1">DYQJB</strain>
        <tissue evidence="1">Leaf</tissue>
    </source>
</reference>
<accession>A0ABD1MXR9</accession>
<gene>
    <name evidence="1" type="ORF">Fmac_008558</name>
</gene>
<name>A0ABD1MXR9_9FABA</name>
<organism evidence="1 2">
    <name type="scientific">Flemingia macrophylla</name>
    <dbReference type="NCBI Taxonomy" id="520843"/>
    <lineage>
        <taxon>Eukaryota</taxon>
        <taxon>Viridiplantae</taxon>
        <taxon>Streptophyta</taxon>
        <taxon>Embryophyta</taxon>
        <taxon>Tracheophyta</taxon>
        <taxon>Spermatophyta</taxon>
        <taxon>Magnoliopsida</taxon>
        <taxon>eudicotyledons</taxon>
        <taxon>Gunneridae</taxon>
        <taxon>Pentapetalae</taxon>
        <taxon>rosids</taxon>
        <taxon>fabids</taxon>
        <taxon>Fabales</taxon>
        <taxon>Fabaceae</taxon>
        <taxon>Papilionoideae</taxon>
        <taxon>50 kb inversion clade</taxon>
        <taxon>NPAAA clade</taxon>
        <taxon>indigoferoid/millettioid clade</taxon>
        <taxon>Phaseoleae</taxon>
        <taxon>Flemingia</taxon>
    </lineage>
</organism>
<evidence type="ECO:0000313" key="2">
    <source>
        <dbReference type="Proteomes" id="UP001603857"/>
    </source>
</evidence>
<dbReference type="AlphaFoldDB" id="A0ABD1MXR9"/>
<dbReference type="Proteomes" id="UP001603857">
    <property type="component" value="Unassembled WGS sequence"/>
</dbReference>
<comment type="caution">
    <text evidence="1">The sequence shown here is derived from an EMBL/GenBank/DDBJ whole genome shotgun (WGS) entry which is preliminary data.</text>
</comment>
<sequence length="134" mass="15045">MHWDPPASTVESEVPPSDPILAEPISAASSTTMVAAEETPQYVTLDTFNRFKDELDAKLDATLDSKLEKFFTLFATISLSFDSNKYNAQGLNHSRLREFQPRKKNTLNHIFFNDVYFLVLEKIGVVGRLGYGIG</sequence>
<evidence type="ECO:0000313" key="1">
    <source>
        <dbReference type="EMBL" id="KAL2340618.1"/>
    </source>
</evidence>
<protein>
    <submittedName>
        <fullName evidence="1">Uncharacterized protein</fullName>
    </submittedName>
</protein>
<keyword evidence="2" id="KW-1185">Reference proteome</keyword>